<dbReference type="PANTHER" id="PTHR10357:SF210">
    <property type="entry name" value="MALTODEXTRIN GLUCOSIDASE"/>
    <property type="match status" value="1"/>
</dbReference>
<dbReference type="Pfam" id="PF10438">
    <property type="entry name" value="Cyc-maltodext_C"/>
    <property type="match status" value="1"/>
</dbReference>
<dbReference type="AlphaFoldDB" id="A0A6L9EDK5"/>
<keyword evidence="1" id="KW-0378">Hydrolase</keyword>
<keyword evidence="5" id="KW-1185">Reference proteome</keyword>
<feature type="domain" description="Glycosyl hydrolase family 13 catalytic" evidence="3">
    <location>
        <begin position="116"/>
        <end position="521"/>
    </location>
</feature>
<dbReference type="InterPro" id="IPR006047">
    <property type="entry name" value="GH13_cat_dom"/>
</dbReference>
<evidence type="ECO:0000259" key="3">
    <source>
        <dbReference type="SMART" id="SM00642"/>
    </source>
</evidence>
<dbReference type="SUPFAM" id="SSF51445">
    <property type="entry name" value="(Trans)glycosidases"/>
    <property type="match status" value="1"/>
</dbReference>
<name>A0A6L9EDK5_9FLAO</name>
<organism evidence="4 5">
    <name type="scientific">Poritiphilus flavus</name>
    <dbReference type="NCBI Taxonomy" id="2697053"/>
    <lineage>
        <taxon>Bacteria</taxon>
        <taxon>Pseudomonadati</taxon>
        <taxon>Bacteroidota</taxon>
        <taxon>Flavobacteriia</taxon>
        <taxon>Flavobacteriales</taxon>
        <taxon>Flavobacteriaceae</taxon>
        <taxon>Poritiphilus</taxon>
    </lineage>
</organism>
<evidence type="ECO:0000256" key="2">
    <source>
        <dbReference type="ARBA" id="ARBA00023295"/>
    </source>
</evidence>
<sequence length="610" mass="70163">MLVSQDRKDQLRIEPPNWWVGFNSSKLQLLIQGDNIGTYNPKLTHDKVRIRSWQPGDSLNYLFVDLEIGAGTTAGRLEIILEHASEPLQRLEYELLAREGEEENFEGFTTSDVIYLITPDRFANGNPAIDSIPGMREQGVNREEDYARHGGDIRGIIQHLDYISEMGFTAVWPSPLLVNDMPEASYHGYAITDFYMVDPRFGTLEDYKELVSEARRKGIKIVMDQVVNHCGLEHWWMKDLPFSDWIHYQQDYLSGKPFIGTNHRRTVNQDNYAAKADKAIMNRGWFVPSMPDLNQSNSFMATYLIQNSIWWIETLGVSSVRQDTYSYPEKAFMAEWASAVMREYPNFSIVGEEWSYNPLLVAYWQDGASNKDGYRSYLKSTMDFPMQRALVQALVEDERSDRGLIKLYEALANDFHYSRPQDLLLFGDNHDIDRLFTQLNEDLALMEMALAFILTAPRIPQIYYGTEVLLQNSTKRGDHGLIRSDFPGGWDSDAINAFTGEGLSPDQKKMQDKLRRLLNFRKTSEAIRQGATVHFAPEQGIYVMTRSGKDQTVVLLLNKNQEPVQLELERFEELDLQDQPVKEIISGDTLKWNEALSLKRKGAFIFVLTH</sequence>
<dbReference type="PANTHER" id="PTHR10357">
    <property type="entry name" value="ALPHA-AMYLASE FAMILY MEMBER"/>
    <property type="match status" value="1"/>
</dbReference>
<proteinExistence type="predicted"/>
<reference evidence="4 5" key="1">
    <citation type="submission" date="2020-01" db="EMBL/GenBank/DDBJ databases">
        <title>Bacteria diversity of Porities sp.</title>
        <authorList>
            <person name="Wang G."/>
        </authorList>
    </citation>
    <scope>NUCLEOTIDE SEQUENCE [LARGE SCALE GENOMIC DNA]</scope>
    <source>
        <strain evidence="4 5">R33</strain>
    </source>
</reference>
<dbReference type="Proteomes" id="UP000475249">
    <property type="component" value="Unassembled WGS sequence"/>
</dbReference>
<dbReference type="InterPro" id="IPR015171">
    <property type="entry name" value="Cyc-maltodext_N"/>
</dbReference>
<evidence type="ECO:0000256" key="1">
    <source>
        <dbReference type="ARBA" id="ARBA00022801"/>
    </source>
</evidence>
<dbReference type="CDD" id="cd11340">
    <property type="entry name" value="AmyAc_bac_CMD_like_3"/>
    <property type="match status" value="1"/>
</dbReference>
<protein>
    <submittedName>
        <fullName evidence="4">Alpha-amylase</fullName>
    </submittedName>
</protein>
<dbReference type="InterPro" id="IPR017853">
    <property type="entry name" value="GH"/>
</dbReference>
<dbReference type="Gene3D" id="3.20.20.80">
    <property type="entry name" value="Glycosidases"/>
    <property type="match status" value="1"/>
</dbReference>
<dbReference type="InterPro" id="IPR013780">
    <property type="entry name" value="Glyco_hydro_b"/>
</dbReference>
<evidence type="ECO:0000313" key="5">
    <source>
        <dbReference type="Proteomes" id="UP000475249"/>
    </source>
</evidence>
<dbReference type="RefSeq" id="WP_161435784.1">
    <property type="nucleotide sequence ID" value="NZ_WXYO01000005.1"/>
</dbReference>
<dbReference type="Gene3D" id="2.60.40.1180">
    <property type="entry name" value="Golgi alpha-mannosidase II"/>
    <property type="match status" value="1"/>
</dbReference>
<dbReference type="Pfam" id="PF09087">
    <property type="entry name" value="Cyc-maltodext_N"/>
    <property type="match status" value="1"/>
</dbReference>
<dbReference type="SMART" id="SM00642">
    <property type="entry name" value="Aamy"/>
    <property type="match status" value="1"/>
</dbReference>
<accession>A0A6L9EDK5</accession>
<comment type="caution">
    <text evidence="4">The sequence shown here is derived from an EMBL/GenBank/DDBJ whole genome shotgun (WGS) entry which is preliminary data.</text>
</comment>
<keyword evidence="2" id="KW-0326">Glycosidase</keyword>
<dbReference type="SUPFAM" id="SSF81296">
    <property type="entry name" value="E set domains"/>
    <property type="match status" value="1"/>
</dbReference>
<dbReference type="GO" id="GO:0016798">
    <property type="term" value="F:hydrolase activity, acting on glycosyl bonds"/>
    <property type="evidence" value="ECO:0007669"/>
    <property type="project" value="UniProtKB-KW"/>
</dbReference>
<gene>
    <name evidence="4" type="ORF">GTQ38_12110</name>
</gene>
<dbReference type="InterPro" id="IPR014756">
    <property type="entry name" value="Ig_E-set"/>
</dbReference>
<dbReference type="Pfam" id="PF00128">
    <property type="entry name" value="Alpha-amylase"/>
    <property type="match status" value="1"/>
</dbReference>
<dbReference type="GO" id="GO:0005975">
    <property type="term" value="P:carbohydrate metabolic process"/>
    <property type="evidence" value="ECO:0007669"/>
    <property type="project" value="InterPro"/>
</dbReference>
<dbReference type="EMBL" id="WXYO01000005">
    <property type="protein sequence ID" value="NAS12753.1"/>
    <property type="molecule type" value="Genomic_DNA"/>
</dbReference>
<dbReference type="Gene3D" id="2.60.40.10">
    <property type="entry name" value="Immunoglobulins"/>
    <property type="match status" value="1"/>
</dbReference>
<dbReference type="SUPFAM" id="SSF51011">
    <property type="entry name" value="Glycosyl hydrolase domain"/>
    <property type="match status" value="1"/>
</dbReference>
<dbReference type="InterPro" id="IPR013783">
    <property type="entry name" value="Ig-like_fold"/>
</dbReference>
<dbReference type="InterPro" id="IPR019492">
    <property type="entry name" value="Cyclo-malto-dextrinase_C"/>
</dbReference>
<evidence type="ECO:0000313" key="4">
    <source>
        <dbReference type="EMBL" id="NAS12753.1"/>
    </source>
</evidence>